<name>A0AAV7GR92_DENCH</name>
<gene>
    <name evidence="2" type="ORF">IEQ34_011431</name>
</gene>
<comment type="caution">
    <text evidence="2">The sequence shown here is derived from an EMBL/GenBank/DDBJ whole genome shotgun (WGS) entry which is preliminary data.</text>
</comment>
<keyword evidence="3" id="KW-1185">Reference proteome</keyword>
<feature type="transmembrane region" description="Helical" evidence="1">
    <location>
        <begin position="188"/>
        <end position="208"/>
    </location>
</feature>
<keyword evidence="1" id="KW-0472">Membrane</keyword>
<keyword evidence="1" id="KW-1133">Transmembrane helix</keyword>
<reference evidence="2 3" key="1">
    <citation type="journal article" date="2021" name="Hortic Res">
        <title>Chromosome-scale assembly of the Dendrobium chrysotoxum genome enhances the understanding of orchid evolution.</title>
        <authorList>
            <person name="Zhang Y."/>
            <person name="Zhang G.Q."/>
            <person name="Zhang D."/>
            <person name="Liu X.D."/>
            <person name="Xu X.Y."/>
            <person name="Sun W.H."/>
            <person name="Yu X."/>
            <person name="Zhu X."/>
            <person name="Wang Z.W."/>
            <person name="Zhao X."/>
            <person name="Zhong W.Y."/>
            <person name="Chen H."/>
            <person name="Yin W.L."/>
            <person name="Huang T."/>
            <person name="Niu S.C."/>
            <person name="Liu Z.J."/>
        </authorList>
    </citation>
    <scope>NUCLEOTIDE SEQUENCE [LARGE SCALE GENOMIC DNA]</scope>
    <source>
        <strain evidence="2">Lindl</strain>
    </source>
</reference>
<dbReference type="AlphaFoldDB" id="A0AAV7GR92"/>
<keyword evidence="1" id="KW-0812">Transmembrane</keyword>
<protein>
    <submittedName>
        <fullName evidence="2">Uncharacterized protein</fullName>
    </submittedName>
</protein>
<evidence type="ECO:0000313" key="3">
    <source>
        <dbReference type="Proteomes" id="UP000775213"/>
    </source>
</evidence>
<dbReference type="EMBL" id="JAGFBR010000011">
    <property type="protein sequence ID" value="KAH0458617.1"/>
    <property type="molecule type" value="Genomic_DNA"/>
</dbReference>
<proteinExistence type="predicted"/>
<evidence type="ECO:0000313" key="2">
    <source>
        <dbReference type="EMBL" id="KAH0458617.1"/>
    </source>
</evidence>
<accession>A0AAV7GR92</accession>
<evidence type="ECO:0000256" key="1">
    <source>
        <dbReference type="SAM" id="Phobius"/>
    </source>
</evidence>
<sequence>MADPDHDHGLVMDEQGRVIILESPFFELHFGNEDNVGDYVNRITYLLALSLEAYIRPNPWIIVGHPPPPPPPATFPRPSPFSLFKPPPTSLFLSNRIIFYYTSPTIVRCSHMADPDHDHGLVMDEQGRVIILESPFFELHFGNEDNVGDYVNRITYLLALSLEAYIRPNPWIIVGHPPPPPPPATFPWAKIVGTIFFVVISILVWNIFSKPSQSSRVISSSR</sequence>
<organism evidence="2 3">
    <name type="scientific">Dendrobium chrysotoxum</name>
    <name type="common">Orchid</name>
    <dbReference type="NCBI Taxonomy" id="161865"/>
    <lineage>
        <taxon>Eukaryota</taxon>
        <taxon>Viridiplantae</taxon>
        <taxon>Streptophyta</taxon>
        <taxon>Embryophyta</taxon>
        <taxon>Tracheophyta</taxon>
        <taxon>Spermatophyta</taxon>
        <taxon>Magnoliopsida</taxon>
        <taxon>Liliopsida</taxon>
        <taxon>Asparagales</taxon>
        <taxon>Orchidaceae</taxon>
        <taxon>Epidendroideae</taxon>
        <taxon>Malaxideae</taxon>
        <taxon>Dendrobiinae</taxon>
        <taxon>Dendrobium</taxon>
    </lineage>
</organism>
<dbReference type="Proteomes" id="UP000775213">
    <property type="component" value="Unassembled WGS sequence"/>
</dbReference>